<dbReference type="Proteomes" id="UP001283109">
    <property type="component" value="Unassembled WGS sequence"/>
</dbReference>
<evidence type="ECO:0000256" key="2">
    <source>
        <dbReference type="SAM" id="Phobius"/>
    </source>
</evidence>
<comment type="caution">
    <text evidence="3">The sequence shown here is derived from an EMBL/GenBank/DDBJ whole genome shotgun (WGS) entry which is preliminary data.</text>
</comment>
<evidence type="ECO:0000313" key="4">
    <source>
        <dbReference type="Proteomes" id="UP001283109"/>
    </source>
</evidence>
<keyword evidence="4" id="KW-1185">Reference proteome</keyword>
<evidence type="ECO:0000256" key="1">
    <source>
        <dbReference type="SAM" id="MobiDB-lite"/>
    </source>
</evidence>
<accession>A0ABU4H535</accession>
<organism evidence="3 4">
    <name type="scientific">Microbacterium arthrosphaerae</name>
    <dbReference type="NCBI Taxonomy" id="792652"/>
    <lineage>
        <taxon>Bacteria</taxon>
        <taxon>Bacillati</taxon>
        <taxon>Actinomycetota</taxon>
        <taxon>Actinomycetes</taxon>
        <taxon>Micrococcales</taxon>
        <taxon>Microbacteriaceae</taxon>
        <taxon>Microbacterium</taxon>
    </lineage>
</organism>
<evidence type="ECO:0000313" key="3">
    <source>
        <dbReference type="EMBL" id="MDW4574335.1"/>
    </source>
</evidence>
<name>A0ABU4H535_9MICO</name>
<keyword evidence="2" id="KW-0472">Membrane</keyword>
<dbReference type="EMBL" id="JAWQEV010000006">
    <property type="protein sequence ID" value="MDW4574335.1"/>
    <property type="molecule type" value="Genomic_DNA"/>
</dbReference>
<feature type="transmembrane region" description="Helical" evidence="2">
    <location>
        <begin position="136"/>
        <end position="156"/>
    </location>
</feature>
<evidence type="ECO:0008006" key="5">
    <source>
        <dbReference type="Google" id="ProtNLM"/>
    </source>
</evidence>
<dbReference type="RefSeq" id="WP_318354829.1">
    <property type="nucleotide sequence ID" value="NZ_JAWQEV010000006.1"/>
</dbReference>
<gene>
    <name evidence="3" type="ORF">R8Z58_16265</name>
</gene>
<feature type="region of interest" description="Disordered" evidence="1">
    <location>
        <begin position="34"/>
        <end position="128"/>
    </location>
</feature>
<protein>
    <recommendedName>
        <fullName evidence="5">Spermidine/putrescine ABC transporter permease</fullName>
    </recommendedName>
</protein>
<feature type="compositionally biased region" description="Basic and acidic residues" evidence="1">
    <location>
        <begin position="64"/>
        <end position="76"/>
    </location>
</feature>
<reference evidence="3 4" key="1">
    <citation type="submission" date="2023-11" db="EMBL/GenBank/DDBJ databases">
        <title>Draft genome sequence of Microbacterium arthrosphaerae JCM 30492.</title>
        <authorList>
            <person name="Zhang G."/>
            <person name="Ding Y."/>
        </authorList>
    </citation>
    <scope>NUCLEOTIDE SEQUENCE [LARGE SCALE GENOMIC DNA]</scope>
    <source>
        <strain evidence="3 4">JCM 30492</strain>
    </source>
</reference>
<proteinExistence type="predicted"/>
<sequence length="295" mass="30595">MDAATLDELRELRQRAYGPAADIDGDPAALSRLRELEARHAGAATPTPAPAPATVDALLPNAESRSDQARAADTDPPRPPADEAPAVRRRRPREEPDAPTAAAEPRRPDESAPALPPADATSATPARARLRPRTRVLWALSVVAAAALAAGATYALTSMAPVSASSGAPQIATLEPDSLITVPAGWFGAGPSSRAFEFYGLTLFETSGGFSPGGSGTDCFTVMATEDLPEPGADTSSWSTQGAVYYGCGVGAFPATVQFAVDSNAPEALRARFTDDSALQFVFDGDRVGVFLDSE</sequence>
<keyword evidence="2" id="KW-1133">Transmembrane helix</keyword>
<keyword evidence="2" id="KW-0812">Transmembrane</keyword>